<protein>
    <submittedName>
        <fullName evidence="2">Uncharacterized protein</fullName>
    </submittedName>
</protein>
<dbReference type="Proteomes" id="UP001189429">
    <property type="component" value="Unassembled WGS sequence"/>
</dbReference>
<sequence>MVSAARSNLMAAGIDPTRVHRMQGCDLCGGLAKFQGARLPDKVKPNQCVMLAFHRAFLERAQGEFDADPSLRFALCVEGDARLAAGQGAASLQRALGSPAARAPVLLGFDDRTRWLICGAHCLAVSRSSLPLIKARTSSEYYERGYHGLDTYLSYSWWQGEVRIPDENVFAQIKHRSTFITPGPGSYMPQPHAFAQRDRTALIDSGPSRDPFSTSAFSPGPGKYNSSM</sequence>
<name>A0ABN9VNM8_9DINO</name>
<evidence type="ECO:0000313" key="2">
    <source>
        <dbReference type="EMBL" id="CAK0873718.1"/>
    </source>
</evidence>
<dbReference type="Pfam" id="PF07004">
    <property type="entry name" value="SHIPPO-rpt"/>
    <property type="match status" value="1"/>
</dbReference>
<reference evidence="2" key="1">
    <citation type="submission" date="2023-10" db="EMBL/GenBank/DDBJ databases">
        <authorList>
            <person name="Chen Y."/>
            <person name="Shah S."/>
            <person name="Dougan E. K."/>
            <person name="Thang M."/>
            <person name="Chan C."/>
        </authorList>
    </citation>
    <scope>NUCLEOTIDE SEQUENCE [LARGE SCALE GENOMIC DNA]</scope>
</reference>
<keyword evidence="3" id="KW-1185">Reference proteome</keyword>
<gene>
    <name evidence="2" type="ORF">PCOR1329_LOCUS58830</name>
</gene>
<comment type="caution">
    <text evidence="2">The sequence shown here is derived from an EMBL/GenBank/DDBJ whole genome shotgun (WGS) entry which is preliminary data.</text>
</comment>
<accession>A0ABN9VNM8</accession>
<dbReference type="EMBL" id="CAUYUJ010017310">
    <property type="protein sequence ID" value="CAK0873718.1"/>
    <property type="molecule type" value="Genomic_DNA"/>
</dbReference>
<feature type="non-terminal residue" evidence="2">
    <location>
        <position position="228"/>
    </location>
</feature>
<organism evidence="2 3">
    <name type="scientific">Prorocentrum cordatum</name>
    <dbReference type="NCBI Taxonomy" id="2364126"/>
    <lineage>
        <taxon>Eukaryota</taxon>
        <taxon>Sar</taxon>
        <taxon>Alveolata</taxon>
        <taxon>Dinophyceae</taxon>
        <taxon>Prorocentrales</taxon>
        <taxon>Prorocentraceae</taxon>
        <taxon>Prorocentrum</taxon>
    </lineage>
</organism>
<evidence type="ECO:0000256" key="1">
    <source>
        <dbReference type="SAM" id="MobiDB-lite"/>
    </source>
</evidence>
<evidence type="ECO:0000313" key="3">
    <source>
        <dbReference type="Proteomes" id="UP001189429"/>
    </source>
</evidence>
<dbReference type="InterPro" id="IPR010736">
    <property type="entry name" value="SHIPPO-rpt"/>
</dbReference>
<proteinExistence type="predicted"/>
<feature type="region of interest" description="Disordered" evidence="1">
    <location>
        <begin position="203"/>
        <end position="228"/>
    </location>
</feature>